<sequence length="294" mass="32772">MAPPLIPSPQSTMINQTHLEFTDPWSLREDRQAGIFAWVIMGLMFGFFIGIVVRDMVQKSRTGELQDERLTFITLIKHLINLPCILCTKDNYMPVWYSFTNIFRSPKNQRYWKTKEEEEKEVARGPFDSRAVVARLGGGWPLKKSSSDLESGSQDTEIGMQFLPKVTDLPAAGTGLPKIEKLSVVFEVPEILPSNTDQNDDGFQPASVHGSGSGPDSLSKLTTIFNFPYVKDQNKSPTAVKKGKGRLSEGQEDICVKEYMFEISEKEADGGESTSPKDHGDSSTKKAGESSRQR</sequence>
<keyword evidence="2" id="KW-1133">Transmembrane helix</keyword>
<proteinExistence type="predicted"/>
<keyword evidence="4" id="KW-1185">Reference proteome</keyword>
<accession>A0A2L2SRB0</accession>
<feature type="region of interest" description="Disordered" evidence="1">
    <location>
        <begin position="193"/>
        <end position="216"/>
    </location>
</feature>
<keyword evidence="2" id="KW-0472">Membrane</keyword>
<evidence type="ECO:0000313" key="4">
    <source>
        <dbReference type="Proteomes" id="UP000245910"/>
    </source>
</evidence>
<keyword evidence="2" id="KW-0812">Transmembrane</keyword>
<protein>
    <submittedName>
        <fullName evidence="3">Uncharacterized protein</fullName>
    </submittedName>
</protein>
<feature type="transmembrane region" description="Helical" evidence="2">
    <location>
        <begin position="35"/>
        <end position="53"/>
    </location>
</feature>
<name>A0A2L2SRB0_9HYPO</name>
<reference evidence="4" key="1">
    <citation type="submission" date="2014-10" db="EMBL/GenBank/DDBJ databases">
        <authorList>
            <person name="King R."/>
        </authorList>
    </citation>
    <scope>NUCLEOTIDE SEQUENCE [LARGE SCALE GENOMIC DNA]</scope>
    <source>
        <strain evidence="4">A3/5</strain>
    </source>
</reference>
<evidence type="ECO:0000256" key="1">
    <source>
        <dbReference type="SAM" id="MobiDB-lite"/>
    </source>
</evidence>
<organism evidence="3 4">
    <name type="scientific">Fusarium venenatum</name>
    <dbReference type="NCBI Taxonomy" id="56646"/>
    <lineage>
        <taxon>Eukaryota</taxon>
        <taxon>Fungi</taxon>
        <taxon>Dikarya</taxon>
        <taxon>Ascomycota</taxon>
        <taxon>Pezizomycotina</taxon>
        <taxon>Sordariomycetes</taxon>
        <taxon>Hypocreomycetidae</taxon>
        <taxon>Hypocreales</taxon>
        <taxon>Nectriaceae</taxon>
        <taxon>Fusarium</taxon>
    </lineage>
</organism>
<dbReference type="Proteomes" id="UP000245910">
    <property type="component" value="Chromosome IIII"/>
</dbReference>
<evidence type="ECO:0000256" key="2">
    <source>
        <dbReference type="SAM" id="Phobius"/>
    </source>
</evidence>
<feature type="region of interest" description="Disordered" evidence="1">
    <location>
        <begin position="265"/>
        <end position="294"/>
    </location>
</feature>
<evidence type="ECO:0000313" key="3">
    <source>
        <dbReference type="EMBL" id="CEI39640.1"/>
    </source>
</evidence>
<dbReference type="AlphaFoldDB" id="A0A2L2SRB0"/>
<dbReference type="EMBL" id="LN649232">
    <property type="protein sequence ID" value="CEI39640.1"/>
    <property type="molecule type" value="Genomic_DNA"/>
</dbReference>